<keyword evidence="7 8" id="KW-0472">Membrane</keyword>
<feature type="transmembrane region" description="Helical" evidence="8">
    <location>
        <begin position="14"/>
        <end position="39"/>
    </location>
</feature>
<keyword evidence="4 8" id="KW-1003">Cell membrane</keyword>
<feature type="transmembrane region" description="Helical" evidence="8">
    <location>
        <begin position="80"/>
        <end position="98"/>
    </location>
</feature>
<feature type="transmembrane region" description="Helical" evidence="8">
    <location>
        <begin position="105"/>
        <end position="125"/>
    </location>
</feature>
<feature type="transmembrane region" description="Helical" evidence="8">
    <location>
        <begin position="201"/>
        <end position="223"/>
    </location>
</feature>
<gene>
    <name evidence="9" type="ORF">OH136_05695</name>
</gene>
<name>A0AAE3IZN0_9RHOB</name>
<reference evidence="9" key="1">
    <citation type="submission" date="2022-10" db="EMBL/GenBank/DDBJ databases">
        <authorList>
            <person name="Yue Y."/>
        </authorList>
    </citation>
    <scope>NUCLEOTIDE SEQUENCE</scope>
    <source>
        <strain evidence="9">Z654</strain>
    </source>
</reference>
<accession>A0AAE3IZN0</accession>
<keyword evidence="3" id="KW-0813">Transport</keyword>
<organism evidence="9 10">
    <name type="scientific">Halocynthiibacter halioticoli</name>
    <dbReference type="NCBI Taxonomy" id="2986804"/>
    <lineage>
        <taxon>Bacteria</taxon>
        <taxon>Pseudomonadati</taxon>
        <taxon>Pseudomonadota</taxon>
        <taxon>Alphaproteobacteria</taxon>
        <taxon>Rhodobacterales</taxon>
        <taxon>Paracoccaceae</taxon>
        <taxon>Halocynthiibacter</taxon>
    </lineage>
</organism>
<dbReference type="InterPro" id="IPR052017">
    <property type="entry name" value="TSUP"/>
</dbReference>
<dbReference type="Pfam" id="PF01925">
    <property type="entry name" value="TauE"/>
    <property type="match status" value="1"/>
</dbReference>
<comment type="similarity">
    <text evidence="2 8">Belongs to the 4-toluene sulfonate uptake permease (TSUP) (TC 2.A.102) family.</text>
</comment>
<keyword evidence="5 8" id="KW-0812">Transmembrane</keyword>
<evidence type="ECO:0000256" key="2">
    <source>
        <dbReference type="ARBA" id="ARBA00009142"/>
    </source>
</evidence>
<dbReference type="AlphaFoldDB" id="A0AAE3IZN0"/>
<protein>
    <recommendedName>
        <fullName evidence="8">Probable membrane transporter protein</fullName>
    </recommendedName>
</protein>
<feature type="transmembrane region" description="Helical" evidence="8">
    <location>
        <begin position="230"/>
        <end position="249"/>
    </location>
</feature>
<dbReference type="EMBL" id="JAOYFC010000001">
    <property type="protein sequence ID" value="MCV6824045.1"/>
    <property type="molecule type" value="Genomic_DNA"/>
</dbReference>
<keyword evidence="6 8" id="KW-1133">Transmembrane helix</keyword>
<sequence length="250" mass="26543">MLEVFAPVLEVPGLIPMILAVLVGGIVMGFAGFGSGLIFFPVAAAFVSPHMVVTSFALTTIGSIFTVLPNAWRDCEKRRTITMVLPAFAGLLAGIFVLRYGDPVFLRWLITLLVLVTLVAMVLGWRRTVGETPRALASIGGAAGVVGGASGLFGPVVILFNLSGTAPARVTRANILTFLVIVSSSTIPILYLQGLYSVESFGLGLLFVPVYMIGTLFGQALFVPKYERHYRIVGYLIVAGAVLVGLPIWG</sequence>
<comment type="subcellular location">
    <subcellularLocation>
        <location evidence="1 8">Cell membrane</location>
        <topology evidence="1 8">Multi-pass membrane protein</topology>
    </subcellularLocation>
</comment>
<evidence type="ECO:0000256" key="5">
    <source>
        <dbReference type="ARBA" id="ARBA00022692"/>
    </source>
</evidence>
<proteinExistence type="inferred from homology"/>
<evidence type="ECO:0000256" key="8">
    <source>
        <dbReference type="RuleBase" id="RU363041"/>
    </source>
</evidence>
<feature type="transmembrane region" description="Helical" evidence="8">
    <location>
        <begin position="137"/>
        <end position="162"/>
    </location>
</feature>
<evidence type="ECO:0000256" key="4">
    <source>
        <dbReference type="ARBA" id="ARBA00022475"/>
    </source>
</evidence>
<dbReference type="PANTHER" id="PTHR30269">
    <property type="entry name" value="TRANSMEMBRANE PROTEIN YFCA"/>
    <property type="match status" value="1"/>
</dbReference>
<keyword evidence="10" id="KW-1185">Reference proteome</keyword>
<dbReference type="PANTHER" id="PTHR30269:SF37">
    <property type="entry name" value="MEMBRANE TRANSPORTER PROTEIN"/>
    <property type="match status" value="1"/>
</dbReference>
<evidence type="ECO:0000256" key="7">
    <source>
        <dbReference type="ARBA" id="ARBA00023136"/>
    </source>
</evidence>
<dbReference type="Proteomes" id="UP001208041">
    <property type="component" value="Unassembled WGS sequence"/>
</dbReference>
<evidence type="ECO:0000256" key="6">
    <source>
        <dbReference type="ARBA" id="ARBA00022989"/>
    </source>
</evidence>
<evidence type="ECO:0000313" key="9">
    <source>
        <dbReference type="EMBL" id="MCV6824045.1"/>
    </source>
</evidence>
<feature type="transmembrane region" description="Helical" evidence="8">
    <location>
        <begin position="174"/>
        <end position="195"/>
    </location>
</feature>
<feature type="transmembrane region" description="Helical" evidence="8">
    <location>
        <begin position="51"/>
        <end position="68"/>
    </location>
</feature>
<evidence type="ECO:0000313" key="10">
    <source>
        <dbReference type="Proteomes" id="UP001208041"/>
    </source>
</evidence>
<dbReference type="RefSeq" id="WP_263952869.1">
    <property type="nucleotide sequence ID" value="NZ_JAOYFC010000001.1"/>
</dbReference>
<dbReference type="InterPro" id="IPR002781">
    <property type="entry name" value="TM_pro_TauE-like"/>
</dbReference>
<evidence type="ECO:0000256" key="1">
    <source>
        <dbReference type="ARBA" id="ARBA00004651"/>
    </source>
</evidence>
<dbReference type="GO" id="GO:0005886">
    <property type="term" value="C:plasma membrane"/>
    <property type="evidence" value="ECO:0007669"/>
    <property type="project" value="UniProtKB-SubCell"/>
</dbReference>
<comment type="caution">
    <text evidence="9">The sequence shown here is derived from an EMBL/GenBank/DDBJ whole genome shotgun (WGS) entry which is preliminary data.</text>
</comment>
<evidence type="ECO:0000256" key="3">
    <source>
        <dbReference type="ARBA" id="ARBA00022448"/>
    </source>
</evidence>